<evidence type="ECO:0000313" key="2">
    <source>
        <dbReference type="EMBL" id="GAO15995.1"/>
    </source>
</evidence>
<comment type="caution">
    <text evidence="2">The sequence shown here is derived from an EMBL/GenBank/DDBJ whole genome shotgun (WGS) entry which is preliminary data.</text>
</comment>
<dbReference type="EMBL" id="BBTG02000046">
    <property type="protein sequence ID" value="GAO15995.1"/>
    <property type="molecule type" value="Genomic_DNA"/>
</dbReference>
<organism evidence="2 3">
    <name type="scientific">Ustilaginoidea virens</name>
    <name type="common">Rice false smut fungus</name>
    <name type="synonym">Villosiclava virens</name>
    <dbReference type="NCBI Taxonomy" id="1159556"/>
    <lineage>
        <taxon>Eukaryota</taxon>
        <taxon>Fungi</taxon>
        <taxon>Dikarya</taxon>
        <taxon>Ascomycota</taxon>
        <taxon>Pezizomycotina</taxon>
        <taxon>Sordariomycetes</taxon>
        <taxon>Hypocreomycetidae</taxon>
        <taxon>Hypocreales</taxon>
        <taxon>Clavicipitaceae</taxon>
        <taxon>Ustilaginoidea</taxon>
    </lineage>
</organism>
<feature type="compositionally biased region" description="Basic and acidic residues" evidence="1">
    <location>
        <begin position="18"/>
        <end position="27"/>
    </location>
</feature>
<sequence>MGWRRWVDYVYGESGYREGRADGRTGGRADGGGDGQDRALAALE</sequence>
<protein>
    <submittedName>
        <fullName evidence="2">Uncharacterized protein</fullName>
    </submittedName>
</protein>
<dbReference type="Proteomes" id="UP000054053">
    <property type="component" value="Unassembled WGS sequence"/>
</dbReference>
<accession>A0A1B5KYB6</accession>
<proteinExistence type="predicted"/>
<dbReference type="AlphaFoldDB" id="A0A1B5KYB6"/>
<evidence type="ECO:0000313" key="3">
    <source>
        <dbReference type="Proteomes" id="UP000054053"/>
    </source>
</evidence>
<feature type="region of interest" description="Disordered" evidence="1">
    <location>
        <begin position="18"/>
        <end position="44"/>
    </location>
</feature>
<gene>
    <name evidence="2" type="ORF">UVI_02055740</name>
</gene>
<evidence type="ECO:0000256" key="1">
    <source>
        <dbReference type="SAM" id="MobiDB-lite"/>
    </source>
</evidence>
<reference evidence="3" key="1">
    <citation type="journal article" date="2016" name="Genome Announc.">
        <title>Genome sequence of Ustilaginoidea virens IPU010, a rice pathogenic fungus causing false smut.</title>
        <authorList>
            <person name="Kumagai T."/>
            <person name="Ishii T."/>
            <person name="Terai G."/>
            <person name="Umemura M."/>
            <person name="Machida M."/>
            <person name="Asai K."/>
        </authorList>
    </citation>
    <scope>NUCLEOTIDE SEQUENCE [LARGE SCALE GENOMIC DNA]</scope>
    <source>
        <strain evidence="3">IPU010</strain>
    </source>
</reference>
<name>A0A1B5KYB6_USTVR</name>